<reference evidence="9 10" key="1">
    <citation type="submission" date="2019-03" db="EMBL/GenBank/DDBJ databases">
        <title>Genomics of glacier-inhabiting Cryobacterium strains.</title>
        <authorList>
            <person name="Liu Q."/>
            <person name="Xin Y.-H."/>
        </authorList>
    </citation>
    <scope>NUCLEOTIDE SEQUENCE [LARGE SCALE GENOMIC DNA]</scope>
    <source>
        <strain evidence="10">TMT1-22</strain>
    </source>
</reference>
<gene>
    <name evidence="9" type="ORF">E3O49_08140</name>
</gene>
<evidence type="ECO:0000259" key="8">
    <source>
        <dbReference type="SMART" id="SM00014"/>
    </source>
</evidence>
<evidence type="ECO:0000256" key="5">
    <source>
        <dbReference type="ARBA" id="ARBA00022989"/>
    </source>
</evidence>
<dbReference type="SUPFAM" id="SSF48317">
    <property type="entry name" value="Acid phosphatase/Vanadium-dependent haloperoxidase"/>
    <property type="match status" value="1"/>
</dbReference>
<dbReference type="AlphaFoldDB" id="A0AAQ2C6E5"/>
<keyword evidence="10" id="KW-1185">Reference proteome</keyword>
<feature type="transmembrane region" description="Helical" evidence="7">
    <location>
        <begin position="66"/>
        <end position="87"/>
    </location>
</feature>
<dbReference type="CDD" id="cd03392">
    <property type="entry name" value="PAP2_like_2"/>
    <property type="match status" value="1"/>
</dbReference>
<dbReference type="PANTHER" id="PTHR14969">
    <property type="entry name" value="SPHINGOSINE-1-PHOSPHATE PHOSPHOHYDROLASE"/>
    <property type="match status" value="1"/>
</dbReference>
<keyword evidence="3 7" id="KW-0812">Transmembrane</keyword>
<organism evidence="9 10">
    <name type="scientific">Cryobacterium shii</name>
    <dbReference type="NCBI Taxonomy" id="1259235"/>
    <lineage>
        <taxon>Bacteria</taxon>
        <taxon>Bacillati</taxon>
        <taxon>Actinomycetota</taxon>
        <taxon>Actinomycetes</taxon>
        <taxon>Micrococcales</taxon>
        <taxon>Microbacteriaceae</taxon>
        <taxon>Cryobacterium</taxon>
    </lineage>
</organism>
<evidence type="ECO:0000256" key="1">
    <source>
        <dbReference type="ARBA" id="ARBA00004651"/>
    </source>
</evidence>
<protein>
    <submittedName>
        <fullName evidence="9">Phosphatase PAP2 family protein</fullName>
    </submittedName>
</protein>
<dbReference type="RefSeq" id="WP_134367958.1">
    <property type="nucleotide sequence ID" value="NZ_SOFY01000042.1"/>
</dbReference>
<dbReference type="Pfam" id="PF01569">
    <property type="entry name" value="PAP2"/>
    <property type="match status" value="1"/>
</dbReference>
<keyword evidence="5 7" id="KW-1133">Transmembrane helix</keyword>
<feature type="transmembrane region" description="Helical" evidence="7">
    <location>
        <begin position="135"/>
        <end position="157"/>
    </location>
</feature>
<evidence type="ECO:0000256" key="3">
    <source>
        <dbReference type="ARBA" id="ARBA00022692"/>
    </source>
</evidence>
<name>A0AAQ2C6E5_9MICO</name>
<sequence>MASEIRSSNRLPSSAIPAAVVVVLVIATGSALKSATGWTSVEMGVLRRVNLAHTPALDEFALTIDWLFGPPVAVMLVLLGGVTLLLVTRQPRTAIRFMAIVMVPWLGTEVVKLLVQRPRPDIPSLAHVLVLEPGGLSFPSGHTSFAACLLLGLLVVARGRRWRPVLAGAGTVVVLSVACSRVYLGVHYPTDVAASIVYATAGVTVANALWSMLPVPHWSERRPAADAVPGEVRSP</sequence>
<dbReference type="PANTHER" id="PTHR14969:SF62">
    <property type="entry name" value="DECAPRENYLPHOSPHORYL-5-PHOSPHORIBOSE PHOSPHATASE RV3807C-RELATED"/>
    <property type="match status" value="1"/>
</dbReference>
<dbReference type="Proteomes" id="UP000297403">
    <property type="component" value="Unassembled WGS sequence"/>
</dbReference>
<dbReference type="InterPro" id="IPR000326">
    <property type="entry name" value="PAP2/HPO"/>
</dbReference>
<evidence type="ECO:0000256" key="6">
    <source>
        <dbReference type="ARBA" id="ARBA00023136"/>
    </source>
</evidence>
<proteinExistence type="predicted"/>
<comment type="subcellular location">
    <subcellularLocation>
        <location evidence="1">Cell membrane</location>
        <topology evidence="1">Multi-pass membrane protein</topology>
    </subcellularLocation>
</comment>
<dbReference type="SMART" id="SM00014">
    <property type="entry name" value="acidPPc"/>
    <property type="match status" value="1"/>
</dbReference>
<comment type="caution">
    <text evidence="9">The sequence shown here is derived from an EMBL/GenBank/DDBJ whole genome shotgun (WGS) entry which is preliminary data.</text>
</comment>
<keyword evidence="4" id="KW-0378">Hydrolase</keyword>
<feature type="domain" description="Phosphatidic acid phosphatase type 2/haloperoxidase" evidence="8">
    <location>
        <begin position="94"/>
        <end position="207"/>
    </location>
</feature>
<dbReference type="InterPro" id="IPR036938">
    <property type="entry name" value="PAP2/HPO_sf"/>
</dbReference>
<evidence type="ECO:0000256" key="7">
    <source>
        <dbReference type="SAM" id="Phobius"/>
    </source>
</evidence>
<keyword evidence="6 7" id="KW-0472">Membrane</keyword>
<evidence type="ECO:0000256" key="4">
    <source>
        <dbReference type="ARBA" id="ARBA00022801"/>
    </source>
</evidence>
<keyword evidence="2" id="KW-1003">Cell membrane</keyword>
<dbReference type="Gene3D" id="1.20.144.10">
    <property type="entry name" value="Phosphatidic acid phosphatase type 2/haloperoxidase"/>
    <property type="match status" value="1"/>
</dbReference>
<accession>A0AAQ2C6E5</accession>
<evidence type="ECO:0000313" key="9">
    <source>
        <dbReference type="EMBL" id="TFC47375.1"/>
    </source>
</evidence>
<dbReference type="EMBL" id="SOFY01000042">
    <property type="protein sequence ID" value="TFC47375.1"/>
    <property type="molecule type" value="Genomic_DNA"/>
</dbReference>
<dbReference type="GO" id="GO:0016787">
    <property type="term" value="F:hydrolase activity"/>
    <property type="evidence" value="ECO:0007669"/>
    <property type="project" value="UniProtKB-KW"/>
</dbReference>
<feature type="transmembrane region" description="Helical" evidence="7">
    <location>
        <begin position="164"/>
        <end position="186"/>
    </location>
</feature>
<evidence type="ECO:0000256" key="2">
    <source>
        <dbReference type="ARBA" id="ARBA00022475"/>
    </source>
</evidence>
<feature type="transmembrane region" description="Helical" evidence="7">
    <location>
        <begin position="192"/>
        <end position="213"/>
    </location>
</feature>
<feature type="transmembrane region" description="Helical" evidence="7">
    <location>
        <begin position="94"/>
        <end position="115"/>
    </location>
</feature>
<evidence type="ECO:0000313" key="10">
    <source>
        <dbReference type="Proteomes" id="UP000297403"/>
    </source>
</evidence>
<dbReference type="GO" id="GO:0005886">
    <property type="term" value="C:plasma membrane"/>
    <property type="evidence" value="ECO:0007669"/>
    <property type="project" value="UniProtKB-SubCell"/>
</dbReference>